<sequence>MNSAKYWRKRSLYAKQKQLDAEGEYEIAMRSRLKDLENEILKEADYFITRYAETNEISKKNAAEILSKIDTSKFDMTLKEFRAKAIAGGFEKELDSAYFKTRINRLQKLHAQLADLASKYAEIEEQRMALALAEQYKGTYELQEYHKYLVVGGLDVDFAHFDEQQLKDIVYQPWQGSDFSKRIWNNYTKVMPDVLTDVIARSVLMGYSHQRVEKMLRDRFRGIEDKNLHRLAVTEMGHAAEQATLEFYKDSNIDQYQYLATLESHTCEVCAHLDERIFYVKDEKEGINYPLIHPYCRCTTTPYMKDLPDVKSRWYRDPITSKGKWTRNMNYSEWAKAYDVKPLNKRKFIEAKLNVKAISERDIERGRLKGRKHLMLSGAYHNGTNVVNLDYIKSEEYKNKFSKISDNPKLNAQIYKYAKAMLINRNGTDHEDSYIFDTKGNLVNRTLSKKNELLQVSLSNDALKHIHNDFEPGELVGIHNHPTNIGPSGSDYATASRRGYKFGIIIAHDGEVYKYVAKKPIYRGLIDKTIASLRESRYNYSEDQIVNKTIEKLKGWGLECEKMK</sequence>
<dbReference type="AlphaFoldDB" id="A0A0R1UFT7"/>
<dbReference type="OrthoDB" id="9765386at2"/>
<evidence type="ECO:0000313" key="3">
    <source>
        <dbReference type="Proteomes" id="UP000051036"/>
    </source>
</evidence>
<feature type="domain" description="Phage head morphogenesis" evidence="1">
    <location>
        <begin position="195"/>
        <end position="300"/>
    </location>
</feature>
<name>A0A0R1UFT7_9LACO</name>
<evidence type="ECO:0000259" key="1">
    <source>
        <dbReference type="Pfam" id="PF04233"/>
    </source>
</evidence>
<gene>
    <name evidence="2" type="ORF">FC46_GL000512</name>
</gene>
<comment type="caution">
    <text evidence="2">The sequence shown here is derived from an EMBL/GenBank/DDBJ whole genome shotgun (WGS) entry which is preliminary data.</text>
</comment>
<dbReference type="Proteomes" id="UP000051036">
    <property type="component" value="Unassembled WGS sequence"/>
</dbReference>
<reference evidence="2 3" key="1">
    <citation type="journal article" date="2015" name="Genome Announc.">
        <title>Expanding the biotechnology potential of lactobacilli through comparative genomics of 213 strains and associated genera.</title>
        <authorList>
            <person name="Sun Z."/>
            <person name="Harris H.M."/>
            <person name="McCann A."/>
            <person name="Guo C."/>
            <person name="Argimon S."/>
            <person name="Zhang W."/>
            <person name="Yang X."/>
            <person name="Jeffery I.B."/>
            <person name="Cooney J.C."/>
            <person name="Kagawa T.F."/>
            <person name="Liu W."/>
            <person name="Song Y."/>
            <person name="Salvetti E."/>
            <person name="Wrobel A."/>
            <person name="Rasinkangas P."/>
            <person name="Parkhill J."/>
            <person name="Rea M.C."/>
            <person name="O'Sullivan O."/>
            <person name="Ritari J."/>
            <person name="Douillard F.P."/>
            <person name="Paul Ross R."/>
            <person name="Yang R."/>
            <person name="Briner A.E."/>
            <person name="Felis G.E."/>
            <person name="de Vos W.M."/>
            <person name="Barrangou R."/>
            <person name="Klaenhammer T.R."/>
            <person name="Caufield P.W."/>
            <person name="Cui Y."/>
            <person name="Zhang H."/>
            <person name="O'Toole P.W."/>
        </authorList>
    </citation>
    <scope>NUCLEOTIDE SEQUENCE [LARGE SCALE GENOMIC DNA]</scope>
    <source>
        <strain evidence="2 3">DSM 16043</strain>
    </source>
</reference>
<dbReference type="RefSeq" id="WP_057798840.1">
    <property type="nucleotide sequence ID" value="NZ_AZFM01000017.1"/>
</dbReference>
<keyword evidence="3" id="KW-1185">Reference proteome</keyword>
<dbReference type="NCBIfam" id="TIGR01641">
    <property type="entry name" value="phageSPP1_gp7"/>
    <property type="match status" value="1"/>
</dbReference>
<dbReference type="STRING" id="1423763.FC46_GL000512"/>
<proteinExistence type="predicted"/>
<dbReference type="PATRIC" id="fig|1423763.3.peg.516"/>
<protein>
    <submittedName>
        <fullName evidence="2">Phage head protein</fullName>
    </submittedName>
</protein>
<dbReference type="InterPro" id="IPR006528">
    <property type="entry name" value="Phage_head_morphogenesis_dom"/>
</dbReference>
<dbReference type="Pfam" id="PF04233">
    <property type="entry name" value="Phage_Mu_F"/>
    <property type="match status" value="1"/>
</dbReference>
<organism evidence="2 3">
    <name type="scientific">Lactobacillus kalixensis DSM 16043</name>
    <dbReference type="NCBI Taxonomy" id="1423763"/>
    <lineage>
        <taxon>Bacteria</taxon>
        <taxon>Bacillati</taxon>
        <taxon>Bacillota</taxon>
        <taxon>Bacilli</taxon>
        <taxon>Lactobacillales</taxon>
        <taxon>Lactobacillaceae</taxon>
        <taxon>Lactobacillus</taxon>
    </lineage>
</organism>
<accession>A0A0R1UFT7</accession>
<evidence type="ECO:0000313" key="2">
    <source>
        <dbReference type="EMBL" id="KRL89864.1"/>
    </source>
</evidence>
<dbReference type="EMBL" id="AZFM01000017">
    <property type="protein sequence ID" value="KRL89864.1"/>
    <property type="molecule type" value="Genomic_DNA"/>
</dbReference>